<sequence>MMLRSSTAKVWLEKCTDPLGSKIKGPPTRGSKYKKTAIYLPSKSTQRSSPSTHPKPITFKTNEAFVESSPETYYRIKLSIPRHLKSYCVQIIIDGVEQNTYVETSRYFRTVKYPISARRTRKYTYRHFQFSKLSVKDSAPGVGDYVFNDSQHCENGYVGCFKASGDIKLIDYMVGKKAVGTIRVNFYKIRKCRKMTPDENKKVDGRDDGDGEWVPCQAVDNIGALKLGAGVENVTTLGPEVRGTEPGVWYHVQLGTWHPFETFVFKYRPYSVLKENNLLVVKPTGFQKLTKFIKKIFTFSKKSKKSNELEGSNEKLNEKVILV</sequence>
<dbReference type="AlphaFoldDB" id="A0A7C8JX66"/>
<dbReference type="Proteomes" id="UP000480548">
    <property type="component" value="Unassembled WGS sequence"/>
</dbReference>
<protein>
    <submittedName>
        <fullName evidence="2">Uncharacterized protein</fullName>
    </submittedName>
</protein>
<name>A0A7C8JX66_ORBOL</name>
<accession>A0A7C8JX66</accession>
<evidence type="ECO:0000313" key="1">
    <source>
        <dbReference type="EMBL" id="KAF3099216.1"/>
    </source>
</evidence>
<dbReference type="EMBL" id="WIQZ01000003">
    <property type="protein sequence ID" value="KAF3146026.1"/>
    <property type="molecule type" value="Genomic_DNA"/>
</dbReference>
<dbReference type="PANTHER" id="PTHR36223">
    <property type="entry name" value="BETA-LACTAMASE-TYPE TRANSPEPTIDASE FOLD DOMAIN CONTAINING PROTEIN"/>
    <property type="match status" value="1"/>
</dbReference>
<dbReference type="EMBL" id="WIQW01000029">
    <property type="protein sequence ID" value="KAF3099216.1"/>
    <property type="molecule type" value="Genomic_DNA"/>
</dbReference>
<organism evidence="2 4">
    <name type="scientific">Orbilia oligospora</name>
    <name type="common">Nematode-trapping fungus</name>
    <name type="synonym">Arthrobotrys oligospora</name>
    <dbReference type="NCBI Taxonomy" id="2813651"/>
    <lineage>
        <taxon>Eukaryota</taxon>
        <taxon>Fungi</taxon>
        <taxon>Dikarya</taxon>
        <taxon>Ascomycota</taxon>
        <taxon>Pezizomycotina</taxon>
        <taxon>Orbiliomycetes</taxon>
        <taxon>Orbiliales</taxon>
        <taxon>Orbiliaceae</taxon>
        <taxon>Orbilia</taxon>
    </lineage>
</organism>
<dbReference type="Proteomes" id="UP000475325">
    <property type="component" value="Unassembled WGS sequence"/>
</dbReference>
<reference evidence="3 4" key="1">
    <citation type="submission" date="2019-06" db="EMBL/GenBank/DDBJ databases">
        <authorList>
            <person name="Palmer J.M."/>
        </authorList>
    </citation>
    <scope>NUCLEOTIDE SEQUENCE [LARGE SCALE GENOMIC DNA]</scope>
    <source>
        <strain evidence="1 3">TWF102</strain>
        <strain evidence="2 4">TWF703</strain>
    </source>
</reference>
<gene>
    <name evidence="1" type="ORF">TWF102_005620</name>
    <name evidence="2" type="ORF">TWF703_005571</name>
</gene>
<evidence type="ECO:0000313" key="4">
    <source>
        <dbReference type="Proteomes" id="UP000480548"/>
    </source>
</evidence>
<comment type="caution">
    <text evidence="2">The sequence shown here is derived from an EMBL/GenBank/DDBJ whole genome shotgun (WGS) entry which is preliminary data.</text>
</comment>
<evidence type="ECO:0000313" key="3">
    <source>
        <dbReference type="Proteomes" id="UP000475325"/>
    </source>
</evidence>
<evidence type="ECO:0000313" key="2">
    <source>
        <dbReference type="EMBL" id="KAF3146026.1"/>
    </source>
</evidence>
<dbReference type="PANTHER" id="PTHR36223:SF5">
    <property type="entry name" value="BETA-LACTAMASE-TYPE TRANSPEPTIDASE FOLD DOMAIN CONTAINING PROTEIN"/>
    <property type="match status" value="1"/>
</dbReference>
<proteinExistence type="predicted"/>